<evidence type="ECO:0000256" key="4">
    <source>
        <dbReference type="ARBA" id="ARBA00022857"/>
    </source>
</evidence>
<reference evidence="8" key="1">
    <citation type="submission" date="2018-05" db="EMBL/GenBank/DDBJ databases">
        <authorList>
            <person name="Lanie J.A."/>
            <person name="Ng W.-L."/>
            <person name="Kazmierczak K.M."/>
            <person name="Andrzejewski T.M."/>
            <person name="Davidsen T.M."/>
            <person name="Wayne K.J."/>
            <person name="Tettelin H."/>
            <person name="Glass J.I."/>
            <person name="Rusch D."/>
            <person name="Podicherti R."/>
            <person name="Tsui H.-C.T."/>
            <person name="Winkler M.E."/>
        </authorList>
    </citation>
    <scope>NUCLEOTIDE SEQUENCE</scope>
</reference>
<evidence type="ECO:0000313" key="8">
    <source>
        <dbReference type="EMBL" id="SVB40507.1"/>
    </source>
</evidence>
<dbReference type="InterPro" id="IPR036188">
    <property type="entry name" value="FAD/NAD-bd_sf"/>
</dbReference>
<evidence type="ECO:0000256" key="1">
    <source>
        <dbReference type="ARBA" id="ARBA00001974"/>
    </source>
</evidence>
<evidence type="ECO:0000256" key="6">
    <source>
        <dbReference type="ARBA" id="ARBA00023033"/>
    </source>
</evidence>
<name>A0A382DSD4_9ZZZZ</name>
<dbReference type="GO" id="GO:0004497">
    <property type="term" value="F:monooxygenase activity"/>
    <property type="evidence" value="ECO:0007669"/>
    <property type="project" value="UniProtKB-KW"/>
</dbReference>
<evidence type="ECO:0000256" key="3">
    <source>
        <dbReference type="ARBA" id="ARBA00022827"/>
    </source>
</evidence>
<accession>A0A382DSD4</accession>
<dbReference type="Pfam" id="PF13738">
    <property type="entry name" value="Pyr_redox_3"/>
    <property type="match status" value="1"/>
</dbReference>
<dbReference type="PANTHER" id="PTHR43872">
    <property type="entry name" value="MONOOXYGENASE, PUTATIVE (AFU_ORTHOLOGUE AFUA_8G02570)-RELATED"/>
    <property type="match status" value="1"/>
</dbReference>
<proteinExistence type="predicted"/>
<keyword evidence="4" id="KW-0521">NADP</keyword>
<keyword evidence="2" id="KW-0285">Flavoprotein</keyword>
<dbReference type="InterPro" id="IPR051820">
    <property type="entry name" value="FAD-binding_MO"/>
</dbReference>
<dbReference type="EMBL" id="UINC01040518">
    <property type="protein sequence ID" value="SVB40507.1"/>
    <property type="molecule type" value="Genomic_DNA"/>
</dbReference>
<dbReference type="PANTHER" id="PTHR43872:SF1">
    <property type="entry name" value="MONOOXYGENASE, PUTATIVE (AFU_ORTHOLOGUE AFUA_8G02570)-RELATED"/>
    <property type="match status" value="1"/>
</dbReference>
<dbReference type="AlphaFoldDB" id="A0A382DSD4"/>
<feature type="region of interest" description="Disordered" evidence="7">
    <location>
        <begin position="479"/>
        <end position="500"/>
    </location>
</feature>
<protein>
    <recommendedName>
        <fullName evidence="9">FAD-containing monooxygenase EthA</fullName>
    </recommendedName>
</protein>
<sequence>MEHHDVIIVGAGISGVSQAVHLRKNCPGKTFTILEARDAVGGTWDLFRYPGVRSDSDMHTLGFNFKPWTEAKAIADGPSILKYVNETVDEFGLRGKIRLGHRVKKASWSSEESRWKVTIKKSDGALEELSCGFITMCGGYYNYDEPHDAGLTNMDAFLGQIVHPQFWPEDLDYSDKQVVVIGSGATAMTLVPRMADEGAHVTMLQRSPTYVASRPDKDVIANFLRKLLPDSWAYAITRFKNTKLQGYFYKRTRVAPGMVKRRLLNELGKWFDDDYIAKHFTPDYNPWDQRMCLIPNADLYKAINRGDVVVRTEYIDTFVENGVRLKSGEVLPADIIVTATGLKLIVLSGVEFFVDELPVKVPETFSYKGMMLSAVPNMVQTFGYINASWTLRADLNSEYVCRLLNYMDEVGMTQATPTLRDEDAGMKARPWIEGFPAGYMMRSMHLFPRQGEGPWRNTQDFEADRKMVREGPIADTALKFSNPINDQPTQVVAEGETQAA</sequence>
<dbReference type="Gene3D" id="3.50.50.60">
    <property type="entry name" value="FAD/NAD(P)-binding domain"/>
    <property type="match status" value="3"/>
</dbReference>
<keyword evidence="5" id="KW-0560">Oxidoreductase</keyword>
<keyword evidence="3" id="KW-0274">FAD</keyword>
<organism evidence="8">
    <name type="scientific">marine metagenome</name>
    <dbReference type="NCBI Taxonomy" id="408172"/>
    <lineage>
        <taxon>unclassified sequences</taxon>
        <taxon>metagenomes</taxon>
        <taxon>ecological metagenomes</taxon>
    </lineage>
</organism>
<dbReference type="FunFam" id="3.50.50.60:FF:000228">
    <property type="entry name" value="FAD-containing monooxygenase EthA"/>
    <property type="match status" value="1"/>
</dbReference>
<evidence type="ECO:0008006" key="9">
    <source>
        <dbReference type="Google" id="ProtNLM"/>
    </source>
</evidence>
<keyword evidence="6" id="KW-0503">Monooxygenase</keyword>
<evidence type="ECO:0000256" key="7">
    <source>
        <dbReference type="SAM" id="MobiDB-lite"/>
    </source>
</evidence>
<dbReference type="SUPFAM" id="SSF51905">
    <property type="entry name" value="FAD/NAD(P)-binding domain"/>
    <property type="match status" value="1"/>
</dbReference>
<comment type="cofactor">
    <cofactor evidence="1">
        <name>FAD</name>
        <dbReference type="ChEBI" id="CHEBI:57692"/>
    </cofactor>
</comment>
<gene>
    <name evidence="8" type="ORF">METZ01_LOCUS193361</name>
</gene>
<evidence type="ECO:0000256" key="2">
    <source>
        <dbReference type="ARBA" id="ARBA00022630"/>
    </source>
</evidence>
<dbReference type="PRINTS" id="PR00411">
    <property type="entry name" value="PNDRDTASEI"/>
</dbReference>
<evidence type="ECO:0000256" key="5">
    <source>
        <dbReference type="ARBA" id="ARBA00023002"/>
    </source>
</evidence>